<gene>
    <name evidence="2" type="ordered locus">Cmaq_1947</name>
</gene>
<dbReference type="STRING" id="397948.Cmaq_1947"/>
<dbReference type="HOGENOM" id="CLU_1393523_0_0_2"/>
<keyword evidence="3" id="KW-1185">Reference proteome</keyword>
<proteinExistence type="predicted"/>
<name>A8MBN0_CALMQ</name>
<evidence type="ECO:0000256" key="1">
    <source>
        <dbReference type="SAM" id="Phobius"/>
    </source>
</evidence>
<evidence type="ECO:0000313" key="3">
    <source>
        <dbReference type="Proteomes" id="UP000001137"/>
    </source>
</evidence>
<feature type="transmembrane region" description="Helical" evidence="1">
    <location>
        <begin position="135"/>
        <end position="160"/>
    </location>
</feature>
<dbReference type="KEGG" id="cma:Cmaq_1947"/>
<dbReference type="AlphaFoldDB" id="A8MBN0"/>
<evidence type="ECO:0000313" key="2">
    <source>
        <dbReference type="EMBL" id="ABW02763.1"/>
    </source>
</evidence>
<keyword evidence="1" id="KW-0812">Transmembrane</keyword>
<reference evidence="2 3" key="1">
    <citation type="submission" date="2007-10" db="EMBL/GenBank/DDBJ databases">
        <title>Complete sequence of Caldivirga maquilingensis IC-167.</title>
        <authorList>
            <consortium name="US DOE Joint Genome Institute"/>
            <person name="Copeland A."/>
            <person name="Lucas S."/>
            <person name="Lapidus A."/>
            <person name="Barry K."/>
            <person name="Glavina del Rio T."/>
            <person name="Dalin E."/>
            <person name="Tice H."/>
            <person name="Pitluck S."/>
            <person name="Saunders E."/>
            <person name="Brettin T."/>
            <person name="Bruce D."/>
            <person name="Detter J.C."/>
            <person name="Han C."/>
            <person name="Schmutz J."/>
            <person name="Larimer F."/>
            <person name="Land M."/>
            <person name="Hauser L."/>
            <person name="Kyrpides N."/>
            <person name="Ivanova N."/>
            <person name="Biddle J.F."/>
            <person name="Zhang Z."/>
            <person name="Fitz-Gibbon S.T."/>
            <person name="Lowe T.M."/>
            <person name="Saltikov C."/>
            <person name="House C.H."/>
            <person name="Richardson P."/>
        </authorList>
    </citation>
    <scope>NUCLEOTIDE SEQUENCE [LARGE SCALE GENOMIC DNA]</scope>
    <source>
        <strain evidence="3">ATCC 700844 / DSM 13496 / JCM 10307 / IC-167</strain>
    </source>
</reference>
<keyword evidence="1" id="KW-1133">Transmembrane helix</keyword>
<organism evidence="2 3">
    <name type="scientific">Caldivirga maquilingensis (strain ATCC 700844 / DSM 13496 / JCM 10307 / IC-167)</name>
    <dbReference type="NCBI Taxonomy" id="397948"/>
    <lineage>
        <taxon>Archaea</taxon>
        <taxon>Thermoproteota</taxon>
        <taxon>Thermoprotei</taxon>
        <taxon>Thermoproteales</taxon>
        <taxon>Thermoproteaceae</taxon>
        <taxon>Caldivirga</taxon>
    </lineage>
</organism>
<feature type="transmembrane region" description="Helical" evidence="1">
    <location>
        <begin position="106"/>
        <end position="129"/>
    </location>
</feature>
<protein>
    <submittedName>
        <fullName evidence="2">Uncharacterized protein</fullName>
    </submittedName>
</protein>
<dbReference type="EMBL" id="CP000852">
    <property type="protein sequence ID" value="ABW02763.1"/>
    <property type="molecule type" value="Genomic_DNA"/>
</dbReference>
<accession>A8MBN0</accession>
<sequence length="195" mass="21265">MIVYAAAVALLIFIYFTSIGFSTFIAFDKGFSTQLTLTLPLSSIVINDNPNGVIFVTLSLNKLYHLFFELSVVSAVVGLIILAVTRLIYSKETNNVFNGNNTLFKLLIPSSLLALGLLLVIPLPISIYFNNGYVIIVSNIGIAFSGVFLLLSALSILSIVKTYGKYNELTELAVEIELTESDTMPMDYGEVTEAS</sequence>
<feature type="transmembrane region" description="Helical" evidence="1">
    <location>
        <begin position="63"/>
        <end position="85"/>
    </location>
</feature>
<keyword evidence="1" id="KW-0472">Membrane</keyword>
<feature type="transmembrane region" description="Helical" evidence="1">
    <location>
        <begin position="7"/>
        <end position="27"/>
    </location>
</feature>
<dbReference type="Proteomes" id="UP000001137">
    <property type="component" value="Chromosome"/>
</dbReference>